<organism evidence="1 2">
    <name type="scientific">Candidatus Defluviicoccus seviourii</name>
    <dbReference type="NCBI Taxonomy" id="2565273"/>
    <lineage>
        <taxon>Bacteria</taxon>
        <taxon>Pseudomonadati</taxon>
        <taxon>Pseudomonadota</taxon>
        <taxon>Alphaproteobacteria</taxon>
        <taxon>Rhodospirillales</taxon>
        <taxon>Rhodospirillaceae</taxon>
        <taxon>Defluviicoccus</taxon>
    </lineage>
</organism>
<dbReference type="EMBL" id="UXAT02000052">
    <property type="protein sequence ID" value="VUX47809.1"/>
    <property type="molecule type" value="Genomic_DNA"/>
</dbReference>
<reference evidence="1" key="1">
    <citation type="submission" date="2018-11" db="EMBL/GenBank/DDBJ databases">
        <authorList>
            <person name="Onetto C."/>
        </authorList>
    </citation>
    <scope>NUCLEOTIDE SEQUENCE [LARGE SCALE GENOMIC DNA]</scope>
</reference>
<sequence>MGVLFWSPNQFWSSSPRELVLAIEGYKRANTIPDNDNTPIFTDREKDTLKEMREKWG</sequence>
<dbReference type="AlphaFoldDB" id="A0A564WI92"/>
<evidence type="ECO:0000313" key="1">
    <source>
        <dbReference type="EMBL" id="VUX47809.1"/>
    </source>
</evidence>
<dbReference type="InterPro" id="IPR019056">
    <property type="entry name" value="Phage_TAC_6"/>
</dbReference>
<keyword evidence="2" id="KW-1185">Reference proteome</keyword>
<proteinExistence type="predicted"/>
<dbReference type="Proteomes" id="UP000326641">
    <property type="component" value="Unassembled WGS sequence"/>
</dbReference>
<evidence type="ECO:0008006" key="3">
    <source>
        <dbReference type="Google" id="ProtNLM"/>
    </source>
</evidence>
<accession>A0A564WI92</accession>
<comment type="caution">
    <text evidence="1">The sequence shown here is derived from an EMBL/GenBank/DDBJ whole genome shotgun (WGS) entry which is preliminary data.</text>
</comment>
<gene>
    <name evidence="1" type="ORF">DF3PA_70130</name>
</gene>
<name>A0A564WI92_9PROT</name>
<protein>
    <recommendedName>
        <fullName evidence="3">Phage tail assembly chaperone</fullName>
    </recommendedName>
</protein>
<evidence type="ECO:0000313" key="2">
    <source>
        <dbReference type="Proteomes" id="UP000326641"/>
    </source>
</evidence>
<dbReference type="Pfam" id="PF09550">
    <property type="entry name" value="Phage_TAC_6"/>
    <property type="match status" value="1"/>
</dbReference>